<feature type="transmembrane region" description="Helical" evidence="1">
    <location>
        <begin position="12"/>
        <end position="38"/>
    </location>
</feature>
<feature type="non-terminal residue" evidence="2">
    <location>
        <position position="41"/>
    </location>
</feature>
<organism evidence="2">
    <name type="scientific">marine sediment metagenome</name>
    <dbReference type="NCBI Taxonomy" id="412755"/>
    <lineage>
        <taxon>unclassified sequences</taxon>
        <taxon>metagenomes</taxon>
        <taxon>ecological metagenomes</taxon>
    </lineage>
</organism>
<sequence>MIFDEMGHMMDWVAPNGVLIFLGVTSFIIIVVILLFVLNQH</sequence>
<gene>
    <name evidence="2" type="ORF">S03H2_18795</name>
</gene>
<comment type="caution">
    <text evidence="2">The sequence shown here is derived from an EMBL/GenBank/DDBJ whole genome shotgun (WGS) entry which is preliminary data.</text>
</comment>
<evidence type="ECO:0000256" key="1">
    <source>
        <dbReference type="SAM" id="Phobius"/>
    </source>
</evidence>
<keyword evidence="1" id="KW-0472">Membrane</keyword>
<keyword evidence="1" id="KW-0812">Transmembrane</keyword>
<name>X1F6V2_9ZZZZ</name>
<protein>
    <submittedName>
        <fullName evidence="2">Uncharacterized protein</fullName>
    </submittedName>
</protein>
<keyword evidence="1" id="KW-1133">Transmembrane helix</keyword>
<reference evidence="2" key="1">
    <citation type="journal article" date="2014" name="Front. Microbiol.">
        <title>High frequency of phylogenetically diverse reductive dehalogenase-homologous genes in deep subseafloor sedimentary metagenomes.</title>
        <authorList>
            <person name="Kawai M."/>
            <person name="Futagami T."/>
            <person name="Toyoda A."/>
            <person name="Takaki Y."/>
            <person name="Nishi S."/>
            <person name="Hori S."/>
            <person name="Arai W."/>
            <person name="Tsubouchi T."/>
            <person name="Morono Y."/>
            <person name="Uchiyama I."/>
            <person name="Ito T."/>
            <person name="Fujiyama A."/>
            <person name="Inagaki F."/>
            <person name="Takami H."/>
        </authorList>
    </citation>
    <scope>NUCLEOTIDE SEQUENCE</scope>
    <source>
        <strain evidence="2">Expedition CK06-06</strain>
    </source>
</reference>
<dbReference type="EMBL" id="BARU01009769">
    <property type="protein sequence ID" value="GAH41361.1"/>
    <property type="molecule type" value="Genomic_DNA"/>
</dbReference>
<proteinExistence type="predicted"/>
<accession>X1F6V2</accession>
<evidence type="ECO:0000313" key="2">
    <source>
        <dbReference type="EMBL" id="GAH41361.1"/>
    </source>
</evidence>
<dbReference type="AlphaFoldDB" id="X1F6V2"/>